<name>A0A1E5R7C6_9ASCO</name>
<keyword evidence="4" id="KW-0808">Transferase</keyword>
<keyword evidence="3" id="KW-0812">Transmembrane</keyword>
<dbReference type="Pfam" id="PF04488">
    <property type="entry name" value="Gly_transf_sug"/>
    <property type="match status" value="1"/>
</dbReference>
<dbReference type="InterPro" id="IPR007681">
    <property type="entry name" value="Mog1"/>
</dbReference>
<keyword evidence="5" id="KW-1185">Reference proteome</keyword>
<dbReference type="Gene3D" id="3.40.1000.10">
    <property type="entry name" value="Mog1/PsbP, alpha/beta/alpha sandwich"/>
    <property type="match status" value="1"/>
</dbReference>
<feature type="coiled-coil region" evidence="2">
    <location>
        <begin position="250"/>
        <end position="288"/>
    </location>
</feature>
<evidence type="ECO:0000313" key="4">
    <source>
        <dbReference type="EMBL" id="OEJ82796.1"/>
    </source>
</evidence>
<organism evidence="4 5">
    <name type="scientific">Hanseniaspora osmophila</name>
    <dbReference type="NCBI Taxonomy" id="56408"/>
    <lineage>
        <taxon>Eukaryota</taxon>
        <taxon>Fungi</taxon>
        <taxon>Dikarya</taxon>
        <taxon>Ascomycota</taxon>
        <taxon>Saccharomycotina</taxon>
        <taxon>Saccharomycetes</taxon>
        <taxon>Saccharomycodales</taxon>
        <taxon>Saccharomycodaceae</taxon>
        <taxon>Hanseniaspora</taxon>
    </lineage>
</organism>
<dbReference type="Proteomes" id="UP000095728">
    <property type="component" value="Unassembled WGS sequence"/>
</dbReference>
<dbReference type="GO" id="GO:0000136">
    <property type="term" value="C:mannan polymerase complex"/>
    <property type="evidence" value="ECO:0007669"/>
    <property type="project" value="TreeGrafter"/>
</dbReference>
<dbReference type="Gene3D" id="3.90.550.20">
    <property type="match status" value="1"/>
</dbReference>
<keyword evidence="3" id="KW-1133">Transmembrane helix</keyword>
<dbReference type="STRING" id="56408.A0A1E5R7C6"/>
<reference evidence="5" key="1">
    <citation type="journal article" date="2016" name="Genome Announc.">
        <title>Genome sequences of three species of Hanseniaspora isolated from spontaneous wine fermentations.</title>
        <authorList>
            <person name="Sternes P.R."/>
            <person name="Lee D."/>
            <person name="Kutyna D.R."/>
            <person name="Borneman A.R."/>
        </authorList>
    </citation>
    <scope>NUCLEOTIDE SEQUENCE [LARGE SCALE GENOMIC DNA]</scope>
    <source>
        <strain evidence="5">AWRI3579</strain>
    </source>
</reference>
<dbReference type="GO" id="GO:0006487">
    <property type="term" value="P:protein N-linked glycosylation"/>
    <property type="evidence" value="ECO:0007669"/>
    <property type="project" value="TreeGrafter"/>
</dbReference>
<evidence type="ECO:0000256" key="3">
    <source>
        <dbReference type="SAM" id="Phobius"/>
    </source>
</evidence>
<evidence type="ECO:0000256" key="1">
    <source>
        <dbReference type="ARBA" id="ARBA00009003"/>
    </source>
</evidence>
<dbReference type="PANTHER" id="PTHR31834">
    <property type="entry name" value="INITIATION-SPECIFIC ALPHA-1,6-MANNOSYLTRANSFERASE"/>
    <property type="match status" value="1"/>
</dbReference>
<protein>
    <submittedName>
        <fullName evidence="4">Putative glycosyltransferase HOC1</fullName>
    </submittedName>
</protein>
<sequence length="604" mass="69815">MAQPMELVPQPLYGGAIEIMLPKGYLDVSQLREIPDNQEVFVNNNDMEGGNKNGMDTGKNGGNESIIVELMERVDVKDGESAIKEHCKEIVEINYSNKQLSGSFDNSFEVIDVQVVASNRLICKVKQKNVGKWENDKEQVQELDLYIGLIRLVEYDADALITLNVPISALSKDVEETNSSKYTNLKMAKRKTINFRKLIMFLMIPTAIIFFLGYRFLKFSNSSDLQSLLQNLPKEITDSISLANSRQKENEEMFKKFEDLTKDLMEVNKKQNQQLADQKLVLQNKMNELREPPETATLREKLTWVYGYELKSKFPAYIWQTWPYSQYDDRMDVSLKKFYDNWHNKNPGFVHELINDDIMNLLVNHFYKAIPEVIETFNILPTQMLKADFFRFLILYAKGGTFADMDTDPIQPIPNWIPENVSPKEVGIIVNIEVDAQTKDWQEKYPRRLQFGTSVIQCKPRHPVIREVIATIIETTLKKRHDGEARMNLKEDMNIVKWTGSGSFTEILMKYFNDYIQSGILSKVTWKDFHNLEMPRLVGDVLVFPQFSFNAPRSFDNSDERKPLYFVSHERMKSWNGLDNIKNKNLEQKQEAAADAAADAAAEK</sequence>
<gene>
    <name evidence="4" type="ORF">AWRI3579_g3485</name>
</gene>
<dbReference type="SUPFAM" id="SSF55724">
    <property type="entry name" value="Mog1p/PsbP-like"/>
    <property type="match status" value="1"/>
</dbReference>
<dbReference type="GO" id="GO:0000009">
    <property type="term" value="F:alpha-1,6-mannosyltransferase activity"/>
    <property type="evidence" value="ECO:0007669"/>
    <property type="project" value="InterPro"/>
</dbReference>
<accession>A0A1E5R7C6</accession>
<dbReference type="InterPro" id="IPR029044">
    <property type="entry name" value="Nucleotide-diphossugar_trans"/>
</dbReference>
<feature type="transmembrane region" description="Helical" evidence="3">
    <location>
        <begin position="198"/>
        <end position="217"/>
    </location>
</feature>
<keyword evidence="2" id="KW-0175">Coiled coil</keyword>
<evidence type="ECO:0000256" key="2">
    <source>
        <dbReference type="SAM" id="Coils"/>
    </source>
</evidence>
<evidence type="ECO:0000313" key="5">
    <source>
        <dbReference type="Proteomes" id="UP000095728"/>
    </source>
</evidence>
<dbReference type="InterPro" id="IPR007577">
    <property type="entry name" value="GlycoTrfase_DXD_sugar-bd_CS"/>
</dbReference>
<dbReference type="AlphaFoldDB" id="A0A1E5R7C6"/>
<dbReference type="PANTHER" id="PTHR31834:SF11">
    <property type="entry name" value="GLYCOSYLTRANSFERASE HOC1-RELATED"/>
    <property type="match status" value="1"/>
</dbReference>
<comment type="similarity">
    <text evidence="1">Belongs to the glycosyltransferase 32 family.</text>
</comment>
<dbReference type="SUPFAM" id="SSF53448">
    <property type="entry name" value="Nucleotide-diphospho-sugar transferases"/>
    <property type="match status" value="1"/>
</dbReference>
<dbReference type="OrthoDB" id="411251at2759"/>
<dbReference type="EMBL" id="LPNM01000009">
    <property type="protein sequence ID" value="OEJ82796.1"/>
    <property type="molecule type" value="Genomic_DNA"/>
</dbReference>
<keyword evidence="3" id="KW-0472">Membrane</keyword>
<dbReference type="InterPro" id="IPR039367">
    <property type="entry name" value="Och1-like"/>
</dbReference>
<dbReference type="Pfam" id="PF04603">
    <property type="entry name" value="Mog1"/>
    <property type="match status" value="1"/>
</dbReference>
<dbReference type="InParanoid" id="A0A1E5R7C6"/>
<comment type="caution">
    <text evidence="4">The sequence shown here is derived from an EMBL/GenBank/DDBJ whole genome shotgun (WGS) entry which is preliminary data.</text>
</comment>
<proteinExistence type="inferred from homology"/>
<dbReference type="InterPro" id="IPR016123">
    <property type="entry name" value="Mog1/PsbP_a/b/a-sand"/>
</dbReference>
<dbReference type="FunCoup" id="A0A1E5R7C6">
    <property type="interactions" value="109"/>
</dbReference>